<reference evidence="3" key="1">
    <citation type="submission" date="2016-10" db="EMBL/GenBank/DDBJ databases">
        <authorList>
            <person name="Varghese N."/>
            <person name="Submissions S."/>
        </authorList>
    </citation>
    <scope>NUCLEOTIDE SEQUENCE [LARGE SCALE GENOMIC DNA]</scope>
    <source>
        <strain evidence="3">DSM 21620</strain>
    </source>
</reference>
<dbReference type="STRING" id="361279.SAMN05421663_10183"/>
<dbReference type="RefSeq" id="WP_170829523.1">
    <property type="nucleotide sequence ID" value="NZ_FMZB01000001.1"/>
</dbReference>
<dbReference type="PANTHER" id="PTHR10885">
    <property type="entry name" value="ISOPENTENYL-DIPHOSPHATE DELTA-ISOMERASE"/>
    <property type="match status" value="1"/>
</dbReference>
<keyword evidence="2" id="KW-0413">Isomerase</keyword>
<evidence type="ECO:0000313" key="3">
    <source>
        <dbReference type="Proteomes" id="UP000198666"/>
    </source>
</evidence>
<accession>A0A1G6HZX4</accession>
<dbReference type="Proteomes" id="UP000198666">
    <property type="component" value="Unassembled WGS sequence"/>
</dbReference>
<dbReference type="GO" id="GO:0016853">
    <property type="term" value="F:isomerase activity"/>
    <property type="evidence" value="ECO:0007669"/>
    <property type="project" value="UniProtKB-KW"/>
</dbReference>
<dbReference type="EMBL" id="FMZB01000001">
    <property type="protein sequence ID" value="SDB99375.1"/>
    <property type="molecule type" value="Genomic_DNA"/>
</dbReference>
<keyword evidence="3" id="KW-1185">Reference proteome</keyword>
<dbReference type="InterPro" id="IPR015797">
    <property type="entry name" value="NUDIX_hydrolase-like_dom_sf"/>
</dbReference>
<dbReference type="SUPFAM" id="SSF55811">
    <property type="entry name" value="Nudix"/>
    <property type="match status" value="1"/>
</dbReference>
<name>A0A1G6HZX4_9BACI</name>
<proteinExistence type="predicted"/>
<dbReference type="AlphaFoldDB" id="A0A1G6HZX4"/>
<evidence type="ECO:0000259" key="1">
    <source>
        <dbReference type="PROSITE" id="PS51462"/>
    </source>
</evidence>
<dbReference type="Pfam" id="PF00293">
    <property type="entry name" value="NUDIX"/>
    <property type="match status" value="1"/>
</dbReference>
<sequence length="196" mass="22981">MELLTIFDERHREIGVKERQAVHRDGDWHETFHCWFVEHDGTDLYIYLQQRSFNKSEFPGKYDITAAGHLESGETPVVGGLREVQEELGVTLEESDLFYKGIIQEELFAKDLVDREFCHQFFYYLEELPDILLNEEVVQIVRMRVNDLEKLVEGKASTAEAEIVAGVPQQRIEITREALCPHQLDYYREVIMICRT</sequence>
<gene>
    <name evidence="2" type="ORF">SAMN05421663_10183</name>
</gene>
<dbReference type="PROSITE" id="PS51462">
    <property type="entry name" value="NUDIX"/>
    <property type="match status" value="1"/>
</dbReference>
<evidence type="ECO:0000313" key="2">
    <source>
        <dbReference type="EMBL" id="SDB99375.1"/>
    </source>
</evidence>
<organism evidence="2 3">
    <name type="scientific">Terribacillus halophilus</name>
    <dbReference type="NCBI Taxonomy" id="361279"/>
    <lineage>
        <taxon>Bacteria</taxon>
        <taxon>Bacillati</taxon>
        <taxon>Bacillota</taxon>
        <taxon>Bacilli</taxon>
        <taxon>Bacillales</taxon>
        <taxon>Bacillaceae</taxon>
        <taxon>Terribacillus</taxon>
    </lineage>
</organism>
<dbReference type="Gene3D" id="3.90.79.10">
    <property type="entry name" value="Nucleoside Triphosphate Pyrophosphohydrolase"/>
    <property type="match status" value="1"/>
</dbReference>
<dbReference type="InterPro" id="IPR000086">
    <property type="entry name" value="NUDIX_hydrolase_dom"/>
</dbReference>
<protein>
    <submittedName>
        <fullName evidence="2">Isopentenyldiphosphate isomerase</fullName>
    </submittedName>
</protein>
<feature type="domain" description="Nudix hydrolase" evidence="1">
    <location>
        <begin position="27"/>
        <end position="164"/>
    </location>
</feature>
<dbReference type="CDD" id="cd04692">
    <property type="entry name" value="NUDIX_Hydrolase"/>
    <property type="match status" value="1"/>
</dbReference>
<dbReference type="PANTHER" id="PTHR10885:SF0">
    <property type="entry name" value="ISOPENTENYL-DIPHOSPHATE DELTA-ISOMERASE"/>
    <property type="match status" value="1"/>
</dbReference>